<dbReference type="PROSITE" id="PS51272">
    <property type="entry name" value="SLH"/>
    <property type="match status" value="3"/>
</dbReference>
<evidence type="ECO:0000259" key="3">
    <source>
        <dbReference type="PROSITE" id="PS51272"/>
    </source>
</evidence>
<evidence type="ECO:0000259" key="2">
    <source>
        <dbReference type="PROSITE" id="PS51175"/>
    </source>
</evidence>
<feature type="domain" description="SLH" evidence="3">
    <location>
        <begin position="2159"/>
        <end position="2220"/>
    </location>
</feature>
<dbReference type="SUPFAM" id="SSF50370">
    <property type="entry name" value="Ricin B-like lectins"/>
    <property type="match status" value="5"/>
</dbReference>
<dbReference type="Pfam" id="PF00395">
    <property type="entry name" value="SLH"/>
    <property type="match status" value="3"/>
</dbReference>
<dbReference type="Gene3D" id="2.80.10.50">
    <property type="match status" value="7"/>
</dbReference>
<evidence type="ECO:0000313" key="5">
    <source>
        <dbReference type="Proteomes" id="UP000518605"/>
    </source>
</evidence>
<evidence type="ECO:0008006" key="6">
    <source>
        <dbReference type="Google" id="ProtNLM"/>
    </source>
</evidence>
<accession>A0A7W5GDB6</accession>
<keyword evidence="1" id="KW-0732">Signal</keyword>
<dbReference type="InterPro" id="IPR035992">
    <property type="entry name" value="Ricin_B-like_lectins"/>
</dbReference>
<protein>
    <recommendedName>
        <fullName evidence="6">Carbohydrate-binding protein</fullName>
    </recommendedName>
</protein>
<name>A0A7W5GDB6_9BACL</name>
<dbReference type="PANTHER" id="PTHR43308">
    <property type="entry name" value="OUTER MEMBRANE PROTEIN ALPHA-RELATED"/>
    <property type="match status" value="1"/>
</dbReference>
<reference evidence="4 5" key="1">
    <citation type="submission" date="2020-08" db="EMBL/GenBank/DDBJ databases">
        <title>Genomic Encyclopedia of Type Strains, Phase III (KMG-III): the genomes of soil and plant-associated and newly described type strains.</title>
        <authorList>
            <person name="Whitman W."/>
        </authorList>
    </citation>
    <scope>NUCLEOTIDE SEQUENCE [LARGE SCALE GENOMIC DNA]</scope>
    <source>
        <strain evidence="4 5">CECT 8234</strain>
    </source>
</reference>
<dbReference type="InterPro" id="IPR005084">
    <property type="entry name" value="CBM6"/>
</dbReference>
<evidence type="ECO:0000313" key="4">
    <source>
        <dbReference type="EMBL" id="MBB3154857.1"/>
    </source>
</evidence>
<dbReference type="InterPro" id="IPR012334">
    <property type="entry name" value="Pectin_lyas_fold"/>
</dbReference>
<organism evidence="4 5">
    <name type="scientific">Paenibacillus endophyticus</name>
    <dbReference type="NCBI Taxonomy" id="1294268"/>
    <lineage>
        <taxon>Bacteria</taxon>
        <taxon>Bacillati</taxon>
        <taxon>Bacillota</taxon>
        <taxon>Bacilli</taxon>
        <taxon>Bacillales</taxon>
        <taxon>Paenibacillaceae</taxon>
        <taxon>Paenibacillus</taxon>
    </lineage>
</organism>
<dbReference type="InterPro" id="IPR001119">
    <property type="entry name" value="SLH_dom"/>
</dbReference>
<dbReference type="InterPro" id="IPR051465">
    <property type="entry name" value="Cell_Envelope_Struct_Comp"/>
</dbReference>
<keyword evidence="5" id="KW-1185">Reference proteome</keyword>
<dbReference type="PROSITE" id="PS51175">
    <property type="entry name" value="CBM6"/>
    <property type="match status" value="1"/>
</dbReference>
<dbReference type="EMBL" id="JACHXW010000019">
    <property type="protein sequence ID" value="MBB3154857.1"/>
    <property type="molecule type" value="Genomic_DNA"/>
</dbReference>
<dbReference type="RefSeq" id="WP_183569003.1">
    <property type="nucleotide sequence ID" value="NZ_CBCSLB010000019.1"/>
</dbReference>
<dbReference type="InterPro" id="IPR011050">
    <property type="entry name" value="Pectin_lyase_fold/virulence"/>
</dbReference>
<dbReference type="InterPro" id="IPR006626">
    <property type="entry name" value="PbH1"/>
</dbReference>
<feature type="domain" description="CBM6" evidence="2">
    <location>
        <begin position="1057"/>
        <end position="1182"/>
    </location>
</feature>
<feature type="domain" description="SLH" evidence="3">
    <location>
        <begin position="2027"/>
        <end position="2088"/>
    </location>
</feature>
<feature type="signal peptide" evidence="1">
    <location>
        <begin position="1"/>
        <end position="25"/>
    </location>
</feature>
<proteinExistence type="predicted"/>
<dbReference type="Gene3D" id="2.160.20.10">
    <property type="entry name" value="Single-stranded right-handed beta-helix, Pectin lyase-like"/>
    <property type="match status" value="1"/>
</dbReference>
<dbReference type="Proteomes" id="UP000518605">
    <property type="component" value="Unassembled WGS sequence"/>
</dbReference>
<feature type="chain" id="PRO_5031003757" description="Carbohydrate-binding protein" evidence="1">
    <location>
        <begin position="26"/>
        <end position="2220"/>
    </location>
</feature>
<dbReference type="SUPFAM" id="SSF51126">
    <property type="entry name" value="Pectin lyase-like"/>
    <property type="match status" value="1"/>
</dbReference>
<feature type="domain" description="SLH" evidence="3">
    <location>
        <begin position="2089"/>
        <end position="2152"/>
    </location>
</feature>
<dbReference type="Gene3D" id="2.60.120.260">
    <property type="entry name" value="Galactose-binding domain-like"/>
    <property type="match status" value="2"/>
</dbReference>
<dbReference type="Pfam" id="PF22815">
    <property type="entry name" value="CatAgl_D1"/>
    <property type="match status" value="1"/>
</dbReference>
<dbReference type="CDD" id="cd04083">
    <property type="entry name" value="CBM35_Lmo2446-like"/>
    <property type="match status" value="1"/>
</dbReference>
<dbReference type="SUPFAM" id="SSF49785">
    <property type="entry name" value="Galactose-binding domain-like"/>
    <property type="match status" value="1"/>
</dbReference>
<dbReference type="Pfam" id="PF22816">
    <property type="entry name" value="CatAgl_D2"/>
    <property type="match status" value="1"/>
</dbReference>
<sequence>MKRARSILALLLTLLLLLTAVPVYANEAAPETEGASPPETAAISVTESTYVRIQNKWQNNYLYEDESGIVRYGFPSYEDQSSQWLIEDYNGNKRFQNRATGHYMTIAEVAQRRDALTSRAIAESTLADQWTIHDSTRAGYVVIKSATVPANANLVIHQEDQLGFAEASNDINITFESPQWALEPVEPAAPIRLANKFRAGQYLYEAADGSVNYGLVPAVDRASHWVLVPGETPESYRIKNRSTGHYITQGVLSEPIKAVALDSTVKSEWMTAPAAGDGYVTFQNVEAYQLDPAQPFVLNTQFDDIHVRSNNSSVLERDNAHWRVELAPDVQPYRIVNFTNEPVGIAYLHEEAGVVEYGPLTAAAGEKAYFQWVQEDLNGKKRLRNLATGHYMTRAGSSDPSDPIQALALGASSADDQWSISSSKLYDDYKVVKSEAGSAHYLHIQGSAGAAQAGAIDPNVNAAQWLFEDPAFSGDGTPQYVRIQNDWQSFVLYEDAAGQLKYGNVAENDHKGQWLIERFNGRKRIQNRATGHYIHLQNVKDGRIAVSEVADEWTSAVWVIEDVSGSKLIHSVQDANDVVGQQKYISLQNLTKYAEYGVINPTWGSPKWKFIPVADAALTNVRLKNKETGSYLYEVTAEGEDIGKLKYGELPESDMSSIWYLERTGDGPTSVRLKNMQTGHYASMEHVGGDVELESPTQQIIAQGDICTCWGSAKWLMEPGATDGLVIFKSGWAGHLLYADGEAFTKVSKAVAGEDSAQFAVEPVAIAAEPISEAPVRIRNKANGQYLYENNGGIVLYGDLADNNGYSHWIIESDDGSQRLRNRATGHYMAMTSDYAFIESKQMEAAEQASRWSVESTLSGAEYWIRSMNGIYNDELIHVQNNAGYAERGLYPASFGSVQWTFEDAPEQFETPVMGEEKMNDTATPIFDDTGYVRIKAKQGGYLYEIDGAVLTMPSAVDSASLQWLPQDFNGRRLLKNKATGHLLAWDVETSSLIGYSGELRGYDAAQWRIEDRSGYKQLLNASGAGALHQSGGQLAYGVTDAIEETLWQLEPVASHQRYEAEKAFASTGIQAEASHKGYSGDGYAGSFAETGHKISFTVHAQAAGSFETELRYLNITGSAKQLSLYVNGIRTEQVPFAAAEGSASWSTAAISVLLRSGINTIALQRDAADSGGVLLDSLVVKDSVGIAYRGATVPYISYEAEHGTTNAELIGPSRSYREVAAEASGRQAVKLNDEGDYVEFTLAKPANSLVLRYVIPDSLDGEGLNETLALYVNGEFKQHLALSSKHGWEYGSYPWSNDPKQGNAHRFFDDIHALIGELPAGATIRLQKDQGNEADYYVIDLVDMEQVEGPIAMPDGFLSVTDYGAVSADGIDDSAAYHAAVLAAKEQGKGVWFPAGQFELKADVIDLDHITIRGAGMWHTTLIGAKFIGKGAQIGVYDLLIDGDLNIRDDEALTHAFYGGFGAGSVIQNVWVEHSKTGLWLSKVRGGDEITDGLHMVNLRLRNLMADGINFSVGTSNSLMEQSDIRYPGDDGLAMWSAEGRASVNNTARFNTVALPWLADNFVIFGGQGNKLQDSIGTDTITNGAGIAVSTRFNPVAFSGTTIVERNTLIRTGSADSAYNVNLGAIWIFAGEKDLNGKVIVRDNVALDSTYAGLIVHGGGFHIDNLSLQNIVLDGMGTNGIDVTSNVSGIIEVDNIIVRGERIAMLADANEQLSFTELNEGFANQSKPFRMTTSEGDRGPLDLTVGESVALRVLDSEGVDLTADAVLAIEHPGIASIGADHKLIALTAGLTRLTVTAAGKSRVYTVEVRATAVTGEETGGAGSGGAGSSVPTEQNDGKLKAAAGNKQQRIIFDKTALSEKGELAFSAEALLEAAKSSPDAVIVIEQGSATYEFPLALTEGLLEHTEPAVSMKASFLFKIQPVSAEQSAELKAKAQAAGLELVGEQAAFTLTIIEGSTSTEVHSFRGKFVKRTITVEGVLDVDSAVALVYDAATGQFRYVPSLFTTAGGKTTAAIMSLSNSIYAVAVHKQSFEDIGKHWAKSSIELLASRLIVSGVSDSEFVPNRTITRAEFAALLARSLGLGLGEGSKAPTFADVPAAAWYADAVTAAAGYGIIKGFEDGNFRPNETITREQMAVMAANALQFAKQAGASVSLVAPQAVSFADESDIHGWALAAVKTVAAAGVLQGKGNERFLPAELASRAEAAVVIARLLQFVQLLDK</sequence>
<dbReference type="SMART" id="SM00710">
    <property type="entry name" value="PbH1"/>
    <property type="match status" value="6"/>
</dbReference>
<dbReference type="Pfam" id="PF16990">
    <property type="entry name" value="CBM_35"/>
    <property type="match status" value="1"/>
</dbReference>
<evidence type="ECO:0000256" key="1">
    <source>
        <dbReference type="SAM" id="SignalP"/>
    </source>
</evidence>
<dbReference type="PANTHER" id="PTHR43308:SF5">
    <property type="entry name" value="S-LAYER PROTEIN _ PEPTIDOGLYCAN ENDO-BETA-N-ACETYLGLUCOSAMINIDASE"/>
    <property type="match status" value="1"/>
</dbReference>
<dbReference type="CDD" id="cd14490">
    <property type="entry name" value="CBM6-CBM35-CBM36_like_1"/>
    <property type="match status" value="1"/>
</dbReference>
<dbReference type="InterPro" id="IPR033801">
    <property type="entry name" value="CBM6-CBM35-CBM36-like_1"/>
</dbReference>
<dbReference type="GO" id="GO:0030246">
    <property type="term" value="F:carbohydrate binding"/>
    <property type="evidence" value="ECO:0007669"/>
    <property type="project" value="InterPro"/>
</dbReference>
<dbReference type="CDD" id="cd23432">
    <property type="entry name" value="beta-trefoil_Ricin_EndoBetaGal-like"/>
    <property type="match status" value="7"/>
</dbReference>
<comment type="caution">
    <text evidence="4">The sequence shown here is derived from an EMBL/GenBank/DDBJ whole genome shotgun (WGS) entry which is preliminary data.</text>
</comment>
<gene>
    <name evidence="4" type="ORF">FHS16_004939</name>
</gene>
<dbReference type="InterPro" id="IPR008979">
    <property type="entry name" value="Galactose-bd-like_sf"/>
</dbReference>
<dbReference type="InterPro" id="IPR055149">
    <property type="entry name" value="Agl_cat_D2"/>
</dbReference>